<organism evidence="2 3">
    <name type="scientific">Tritrichomonas foetus</name>
    <dbReference type="NCBI Taxonomy" id="1144522"/>
    <lineage>
        <taxon>Eukaryota</taxon>
        <taxon>Metamonada</taxon>
        <taxon>Parabasalia</taxon>
        <taxon>Tritrichomonadida</taxon>
        <taxon>Tritrichomonadidae</taxon>
        <taxon>Tritrichomonas</taxon>
    </lineage>
</organism>
<dbReference type="EMBL" id="MLAK01000711">
    <property type="protein sequence ID" value="OHT06912.1"/>
    <property type="molecule type" value="Genomic_DNA"/>
</dbReference>
<evidence type="ECO:0000313" key="2">
    <source>
        <dbReference type="EMBL" id="OHT06912.1"/>
    </source>
</evidence>
<protein>
    <submittedName>
        <fullName evidence="2">Uncharacterized protein</fullName>
    </submittedName>
</protein>
<gene>
    <name evidence="2" type="ORF">TRFO_24944</name>
</gene>
<dbReference type="GeneID" id="94838743"/>
<feature type="compositionally biased region" description="Polar residues" evidence="1">
    <location>
        <begin position="108"/>
        <end position="120"/>
    </location>
</feature>
<feature type="compositionally biased region" description="Polar residues" evidence="1">
    <location>
        <begin position="69"/>
        <end position="82"/>
    </location>
</feature>
<feature type="compositionally biased region" description="Basic and acidic residues" evidence="1">
    <location>
        <begin position="88"/>
        <end position="107"/>
    </location>
</feature>
<proteinExistence type="predicted"/>
<comment type="caution">
    <text evidence="2">The sequence shown here is derived from an EMBL/GenBank/DDBJ whole genome shotgun (WGS) entry which is preliminary data.</text>
</comment>
<name>A0A1J4K7P7_9EUKA</name>
<keyword evidence="3" id="KW-1185">Reference proteome</keyword>
<feature type="compositionally biased region" description="Basic and acidic residues" evidence="1">
    <location>
        <begin position="185"/>
        <end position="206"/>
    </location>
</feature>
<feature type="region of interest" description="Disordered" evidence="1">
    <location>
        <begin position="69"/>
        <end position="138"/>
    </location>
</feature>
<dbReference type="VEuPathDB" id="TrichDB:TRFO_24944"/>
<dbReference type="RefSeq" id="XP_068360048.1">
    <property type="nucleotide sequence ID" value="XM_068504039.1"/>
</dbReference>
<evidence type="ECO:0000256" key="1">
    <source>
        <dbReference type="SAM" id="MobiDB-lite"/>
    </source>
</evidence>
<evidence type="ECO:0000313" key="3">
    <source>
        <dbReference type="Proteomes" id="UP000179807"/>
    </source>
</evidence>
<accession>A0A1J4K7P7</accession>
<reference evidence="2" key="1">
    <citation type="submission" date="2016-10" db="EMBL/GenBank/DDBJ databases">
        <authorList>
            <person name="Benchimol M."/>
            <person name="Almeida L.G."/>
            <person name="Vasconcelos A.T."/>
            <person name="Perreira-Neves A."/>
            <person name="Rosa I.A."/>
            <person name="Tasca T."/>
            <person name="Bogo M.R."/>
            <person name="de Souza W."/>
        </authorList>
    </citation>
    <scope>NUCLEOTIDE SEQUENCE [LARGE SCALE GENOMIC DNA]</scope>
    <source>
        <strain evidence="2">K</strain>
    </source>
</reference>
<dbReference type="Proteomes" id="UP000179807">
    <property type="component" value="Unassembled WGS sequence"/>
</dbReference>
<sequence length="222" mass="26207">MNIFITDHMSDNSDNMSVIDHNLLRSMYDHGTGKKLDHSTHRSPKIINYKSDQKFDFLNSRYLKTTPLKSRNENSSINSKNKPYTLPKAKDYYSNDQYRDNSLEREQNFNPHSTTQMTNSIRRKRFSESSDDENDNFDVKSDFKNIERKRESQNKPKNLYESVFKPIIQEMCDLIGVSFEEIDESSNKSDSDKFNHHNYHKDDQRKNVKKIANSMLELIESS</sequence>
<feature type="region of interest" description="Disordered" evidence="1">
    <location>
        <begin position="185"/>
        <end position="207"/>
    </location>
</feature>
<dbReference type="AlphaFoldDB" id="A0A1J4K7P7"/>